<dbReference type="PANTHER" id="PTHR43479:SF11">
    <property type="entry name" value="ACREF_ENVCD OPERON REPRESSOR-RELATED"/>
    <property type="match status" value="1"/>
</dbReference>
<dbReference type="Pfam" id="PF00440">
    <property type="entry name" value="TetR_N"/>
    <property type="match status" value="1"/>
</dbReference>
<protein>
    <submittedName>
        <fullName evidence="4">TetR/AcrR family transcriptional regulator</fullName>
    </submittedName>
</protein>
<dbReference type="AlphaFoldDB" id="A0AAJ1VQ41"/>
<gene>
    <name evidence="4" type="ORF">EVC35_02025</name>
</gene>
<reference evidence="4" key="1">
    <citation type="submission" date="2019-01" db="EMBL/GenBank/DDBJ databases">
        <title>Oenococcus sicerae UCMA17102.</title>
        <authorList>
            <person name="Cousin F.J."/>
            <person name="Le Guellec R."/>
            <person name="Cretenet M."/>
        </authorList>
    </citation>
    <scope>NUCLEOTIDE SEQUENCE</scope>
    <source>
        <strain evidence="4">UCMA17102</strain>
    </source>
</reference>
<dbReference type="SUPFAM" id="SSF46689">
    <property type="entry name" value="Homeodomain-like"/>
    <property type="match status" value="1"/>
</dbReference>
<dbReference type="Proteomes" id="UP001167919">
    <property type="component" value="Unassembled WGS sequence"/>
</dbReference>
<dbReference type="InterPro" id="IPR023772">
    <property type="entry name" value="DNA-bd_HTH_TetR-type_CS"/>
</dbReference>
<dbReference type="GO" id="GO:0003677">
    <property type="term" value="F:DNA binding"/>
    <property type="evidence" value="ECO:0007669"/>
    <property type="project" value="UniProtKB-UniRule"/>
</dbReference>
<dbReference type="RefSeq" id="WP_301710968.1">
    <property type="nucleotide sequence ID" value="NZ_SDWY01000001.1"/>
</dbReference>
<dbReference type="InterPro" id="IPR050624">
    <property type="entry name" value="HTH-type_Tx_Regulator"/>
</dbReference>
<dbReference type="PROSITE" id="PS50977">
    <property type="entry name" value="HTH_TETR_2"/>
    <property type="match status" value="1"/>
</dbReference>
<dbReference type="Gene3D" id="1.10.357.10">
    <property type="entry name" value="Tetracycline Repressor, domain 2"/>
    <property type="match status" value="1"/>
</dbReference>
<feature type="DNA-binding region" description="H-T-H motif" evidence="2">
    <location>
        <begin position="33"/>
        <end position="52"/>
    </location>
</feature>
<dbReference type="InterPro" id="IPR009057">
    <property type="entry name" value="Homeodomain-like_sf"/>
</dbReference>
<dbReference type="PROSITE" id="PS01081">
    <property type="entry name" value="HTH_TETR_1"/>
    <property type="match status" value="1"/>
</dbReference>
<comment type="caution">
    <text evidence="4">The sequence shown here is derived from an EMBL/GenBank/DDBJ whole genome shotgun (WGS) entry which is preliminary data.</text>
</comment>
<evidence type="ECO:0000256" key="2">
    <source>
        <dbReference type="PROSITE-ProRule" id="PRU00335"/>
    </source>
</evidence>
<dbReference type="PRINTS" id="PR00455">
    <property type="entry name" value="HTHTETR"/>
</dbReference>
<name>A0AAJ1VQ41_9LACO</name>
<organism evidence="4 5">
    <name type="scientific">Oenococcus sicerae</name>
    <dbReference type="NCBI Taxonomy" id="2203724"/>
    <lineage>
        <taxon>Bacteria</taxon>
        <taxon>Bacillati</taxon>
        <taxon>Bacillota</taxon>
        <taxon>Bacilli</taxon>
        <taxon>Lactobacillales</taxon>
        <taxon>Lactobacillaceae</taxon>
        <taxon>Oenococcus</taxon>
    </lineage>
</organism>
<sequence length="207" mass="24138">MINEKPEKLTVKQQSVVTAALKLFAVKGYANTSTKEIALTAKVSEGSIFRHFHSKEGLLLEIINPLLNSVFPAELYEFSQMTLVPDYKDLKTFISRFINERLDYFQTNLETFRILLGELIYANDMRDKILQSIPQDVISAMTKQFHDLQNKHLLVEWPDYDIFRFIFSTMIGYLAQHFILFPEIHWNETAEKERLVDFITQGLTPVK</sequence>
<dbReference type="PANTHER" id="PTHR43479">
    <property type="entry name" value="ACREF/ENVCD OPERON REPRESSOR-RELATED"/>
    <property type="match status" value="1"/>
</dbReference>
<evidence type="ECO:0000313" key="5">
    <source>
        <dbReference type="Proteomes" id="UP001167919"/>
    </source>
</evidence>
<dbReference type="InterPro" id="IPR001647">
    <property type="entry name" value="HTH_TetR"/>
</dbReference>
<feature type="domain" description="HTH tetR-type" evidence="3">
    <location>
        <begin position="10"/>
        <end position="70"/>
    </location>
</feature>
<dbReference type="EMBL" id="SDWY01000001">
    <property type="protein sequence ID" value="MDN6899782.1"/>
    <property type="molecule type" value="Genomic_DNA"/>
</dbReference>
<proteinExistence type="predicted"/>
<evidence type="ECO:0000313" key="4">
    <source>
        <dbReference type="EMBL" id="MDN6899782.1"/>
    </source>
</evidence>
<keyword evidence="1 2" id="KW-0238">DNA-binding</keyword>
<evidence type="ECO:0000259" key="3">
    <source>
        <dbReference type="PROSITE" id="PS50977"/>
    </source>
</evidence>
<accession>A0AAJ1VQ41</accession>
<evidence type="ECO:0000256" key="1">
    <source>
        <dbReference type="ARBA" id="ARBA00023125"/>
    </source>
</evidence>